<gene>
    <name evidence="1" type="ORF">g.166356</name>
</gene>
<organism evidence="1">
    <name type="scientific">Schizaphis graminum</name>
    <name type="common">Green bug aphid</name>
    <dbReference type="NCBI Taxonomy" id="13262"/>
    <lineage>
        <taxon>Eukaryota</taxon>
        <taxon>Metazoa</taxon>
        <taxon>Ecdysozoa</taxon>
        <taxon>Arthropoda</taxon>
        <taxon>Hexapoda</taxon>
        <taxon>Insecta</taxon>
        <taxon>Pterygota</taxon>
        <taxon>Neoptera</taxon>
        <taxon>Paraneoptera</taxon>
        <taxon>Hemiptera</taxon>
        <taxon>Sternorrhyncha</taxon>
        <taxon>Aphidomorpha</taxon>
        <taxon>Aphidoidea</taxon>
        <taxon>Aphididae</taxon>
        <taxon>Aphidini</taxon>
        <taxon>Schizaphis</taxon>
    </lineage>
</organism>
<accession>A0A2S2P6M6</accession>
<proteinExistence type="predicted"/>
<dbReference type="AlphaFoldDB" id="A0A2S2P6M6"/>
<dbReference type="EMBL" id="GGMR01012461">
    <property type="protein sequence ID" value="MBY25080.1"/>
    <property type="molecule type" value="Transcribed_RNA"/>
</dbReference>
<protein>
    <submittedName>
        <fullName evidence="1">Uncharacterized protein</fullName>
    </submittedName>
</protein>
<name>A0A2S2P6M6_SCHGA</name>
<sequence length="101" mass="11326">MSCTLYNIFIRSVLYSCSRINALNNIKLINNKINIVSLTHSHIISVSSGVGLLCSPTVMGVANTGAECYAYFFYNEQLLCNIHFDVVSITDLPMLFDFCKY</sequence>
<reference evidence="1" key="1">
    <citation type="submission" date="2018-04" db="EMBL/GenBank/DDBJ databases">
        <title>Transcriptome of Schizaphis graminum biotype I.</title>
        <authorList>
            <person name="Scully E.D."/>
            <person name="Geib S.M."/>
            <person name="Palmer N.A."/>
            <person name="Koch K."/>
            <person name="Bradshaw J."/>
            <person name="Heng-Moss T."/>
            <person name="Sarath G."/>
        </authorList>
    </citation>
    <scope>NUCLEOTIDE SEQUENCE</scope>
</reference>
<evidence type="ECO:0000313" key="1">
    <source>
        <dbReference type="EMBL" id="MBY25080.1"/>
    </source>
</evidence>